<name>A0ABD2BXB4_VESMC</name>
<feature type="region of interest" description="Disordered" evidence="1">
    <location>
        <begin position="1"/>
        <end position="41"/>
    </location>
</feature>
<dbReference type="Proteomes" id="UP001607303">
    <property type="component" value="Unassembled WGS sequence"/>
</dbReference>
<sequence>LSTTLPYSSSSKNEQGEEQKKNRTERERERKRDSRMRLKDKRAKMVVEGYRLSSDGYGSRSRLSRGATCATGRESKELIHTYSKKRHENSHFVLRVEPLRNLNATRAGIPSRYTTCAYEPGKLTLCTGQLSRGIPWDEQ</sequence>
<comment type="caution">
    <text evidence="2">The sequence shown here is derived from an EMBL/GenBank/DDBJ whole genome shotgun (WGS) entry which is preliminary data.</text>
</comment>
<accession>A0ABD2BXB4</accession>
<keyword evidence="3" id="KW-1185">Reference proteome</keyword>
<feature type="compositionally biased region" description="Polar residues" evidence="1">
    <location>
        <begin position="1"/>
        <end position="13"/>
    </location>
</feature>
<gene>
    <name evidence="2" type="ORF">V1477_012357</name>
</gene>
<feature type="non-terminal residue" evidence="2">
    <location>
        <position position="1"/>
    </location>
</feature>
<feature type="compositionally biased region" description="Basic and acidic residues" evidence="1">
    <location>
        <begin position="14"/>
        <end position="37"/>
    </location>
</feature>
<reference evidence="2 3" key="1">
    <citation type="journal article" date="2024" name="Ann. Entomol. Soc. Am.">
        <title>Genomic analyses of the southern and eastern yellowjacket wasps (Hymenoptera: Vespidae) reveal evolutionary signatures of social life.</title>
        <authorList>
            <person name="Catto M.A."/>
            <person name="Caine P.B."/>
            <person name="Orr S.E."/>
            <person name="Hunt B.G."/>
            <person name="Goodisman M.A.D."/>
        </authorList>
    </citation>
    <scope>NUCLEOTIDE SEQUENCE [LARGE SCALE GENOMIC DNA]</scope>
    <source>
        <strain evidence="2">232</strain>
        <tissue evidence="2">Head and thorax</tissue>
    </source>
</reference>
<dbReference type="AlphaFoldDB" id="A0ABD2BXB4"/>
<evidence type="ECO:0000256" key="1">
    <source>
        <dbReference type="SAM" id="MobiDB-lite"/>
    </source>
</evidence>
<evidence type="ECO:0000313" key="3">
    <source>
        <dbReference type="Proteomes" id="UP001607303"/>
    </source>
</evidence>
<proteinExistence type="predicted"/>
<evidence type="ECO:0000313" key="2">
    <source>
        <dbReference type="EMBL" id="KAL2737401.1"/>
    </source>
</evidence>
<protein>
    <submittedName>
        <fullName evidence="2">Uncharacterized protein</fullName>
    </submittedName>
</protein>
<organism evidence="2 3">
    <name type="scientific">Vespula maculifrons</name>
    <name type="common">Eastern yellow jacket</name>
    <name type="synonym">Wasp</name>
    <dbReference type="NCBI Taxonomy" id="7453"/>
    <lineage>
        <taxon>Eukaryota</taxon>
        <taxon>Metazoa</taxon>
        <taxon>Ecdysozoa</taxon>
        <taxon>Arthropoda</taxon>
        <taxon>Hexapoda</taxon>
        <taxon>Insecta</taxon>
        <taxon>Pterygota</taxon>
        <taxon>Neoptera</taxon>
        <taxon>Endopterygota</taxon>
        <taxon>Hymenoptera</taxon>
        <taxon>Apocrita</taxon>
        <taxon>Aculeata</taxon>
        <taxon>Vespoidea</taxon>
        <taxon>Vespidae</taxon>
        <taxon>Vespinae</taxon>
        <taxon>Vespula</taxon>
    </lineage>
</organism>
<dbReference type="EMBL" id="JAYRBN010000065">
    <property type="protein sequence ID" value="KAL2737401.1"/>
    <property type="molecule type" value="Genomic_DNA"/>
</dbReference>